<feature type="transmembrane region" description="Helical" evidence="1">
    <location>
        <begin position="127"/>
        <end position="148"/>
    </location>
</feature>
<feature type="transmembrane region" description="Helical" evidence="1">
    <location>
        <begin position="82"/>
        <end position="107"/>
    </location>
</feature>
<organism evidence="2">
    <name type="scientific">Guillardia theta</name>
    <name type="common">Cryptophyte</name>
    <name type="synonym">Cryptomonas phi</name>
    <dbReference type="NCBI Taxonomy" id="55529"/>
    <lineage>
        <taxon>Eukaryota</taxon>
        <taxon>Cryptophyceae</taxon>
        <taxon>Pyrenomonadales</taxon>
        <taxon>Geminigeraceae</taxon>
        <taxon>Guillardia</taxon>
    </lineage>
</organism>
<keyword evidence="1" id="KW-0812">Transmembrane</keyword>
<sequence>MEFGLRTIALILSKASLLVLAFVFGQIGFGHLFKEDGNLSTMGFTFKPRWEDSKERQLLLRHFCAILGASHIARASACVLSAFVGGSAVTCCLLAEIIFLINTLYAFETFPAGTGAKGSPKRGPGSLMQTMLVIATAGMVCNLVSLSWRRTLKGAKES</sequence>
<dbReference type="EMBL" id="HBKN01025078">
    <property type="protein sequence ID" value="CAE2307648.1"/>
    <property type="molecule type" value="Transcribed_RNA"/>
</dbReference>
<keyword evidence="1" id="KW-1133">Transmembrane helix</keyword>
<keyword evidence="1" id="KW-0472">Membrane</keyword>
<accession>A0A7S4KX51</accession>
<dbReference type="AlphaFoldDB" id="A0A7S4KX51"/>
<gene>
    <name evidence="2" type="ORF">GTHE00462_LOCUS19500</name>
</gene>
<feature type="transmembrane region" description="Helical" evidence="1">
    <location>
        <begin position="7"/>
        <end position="29"/>
    </location>
</feature>
<reference evidence="2" key="1">
    <citation type="submission" date="2021-01" db="EMBL/GenBank/DDBJ databases">
        <authorList>
            <person name="Corre E."/>
            <person name="Pelletier E."/>
            <person name="Niang G."/>
            <person name="Scheremetjew M."/>
            <person name="Finn R."/>
            <person name="Kale V."/>
            <person name="Holt S."/>
            <person name="Cochrane G."/>
            <person name="Meng A."/>
            <person name="Brown T."/>
            <person name="Cohen L."/>
        </authorList>
    </citation>
    <scope>NUCLEOTIDE SEQUENCE</scope>
    <source>
        <strain evidence="2">CCMP 2712</strain>
    </source>
</reference>
<protein>
    <submittedName>
        <fullName evidence="2">Uncharacterized protein</fullName>
    </submittedName>
</protein>
<proteinExistence type="predicted"/>
<evidence type="ECO:0000256" key="1">
    <source>
        <dbReference type="SAM" id="Phobius"/>
    </source>
</evidence>
<evidence type="ECO:0000313" key="2">
    <source>
        <dbReference type="EMBL" id="CAE2307648.1"/>
    </source>
</evidence>
<name>A0A7S4KX51_GUITH</name>